<dbReference type="Pfam" id="PF04245">
    <property type="entry name" value="NA37"/>
    <property type="match status" value="1"/>
</dbReference>
<gene>
    <name evidence="1" type="ORF">GQN54_04420</name>
</gene>
<dbReference type="GO" id="GO:0009295">
    <property type="term" value="C:nucleoid"/>
    <property type="evidence" value="ECO:0007669"/>
    <property type="project" value="InterPro"/>
</dbReference>
<dbReference type="AlphaFoldDB" id="A0A6N9NFC3"/>
<dbReference type="Proteomes" id="UP000470771">
    <property type="component" value="Unassembled WGS sequence"/>
</dbReference>
<name>A0A6N9NFC3_9FLAO</name>
<evidence type="ECO:0000313" key="1">
    <source>
        <dbReference type="EMBL" id="NBG65346.1"/>
    </source>
</evidence>
<proteinExistence type="predicted"/>
<evidence type="ECO:0000313" key="2">
    <source>
        <dbReference type="Proteomes" id="UP000470771"/>
    </source>
</evidence>
<accession>A0A6N9NFC3</accession>
<dbReference type="EMBL" id="WWNE01000005">
    <property type="protein sequence ID" value="NBG65346.1"/>
    <property type="molecule type" value="Genomic_DNA"/>
</dbReference>
<comment type="caution">
    <text evidence="1">The sequence shown here is derived from an EMBL/GenBank/DDBJ whole genome shotgun (WGS) entry which is preliminary data.</text>
</comment>
<reference evidence="1 2" key="1">
    <citation type="submission" date="2019-12" db="EMBL/GenBank/DDBJ databases">
        <authorList>
            <person name="Zhao J."/>
        </authorList>
    </citation>
    <scope>NUCLEOTIDE SEQUENCE [LARGE SCALE GENOMIC DNA]</scope>
    <source>
        <strain evidence="1 2">S-15</strain>
    </source>
</reference>
<sequence>MINHINSEIKELSVHQVGNKANEEPLNFSFESIDVEDETLQGLLQQYFLKPFTTEEFYNFTFSNGEFELNPLYSYATSIFEEERSFHDNTKKIAQYLYDVSNHPNIKPGDLFVAKLDGIRLNDQEVDVIGIFKSENKHSFIQINDTEDSLTINYESGINIDKLDKGCLIFNRDKDQGYRVCIIDKANRGEEAHYWKDLFLNIKTCNDDYHNTKEFLNIAKSYVTDKMSDEFAVDKTDQIDILNRSVEYFKTKESFNKEEFEETVFQDENVINSFRSFDNNYRTEHEMEIKDEFDISGQAVKKQQRLFKSILKLDKNFHVYIHGDKDLIEKGVESDGRKFYKIYYEKED</sequence>
<organism evidence="1 2">
    <name type="scientific">Acidiluteibacter ferrifornacis</name>
    <dbReference type="NCBI Taxonomy" id="2692424"/>
    <lineage>
        <taxon>Bacteria</taxon>
        <taxon>Pseudomonadati</taxon>
        <taxon>Bacteroidota</taxon>
        <taxon>Flavobacteriia</taxon>
        <taxon>Flavobacteriales</taxon>
        <taxon>Cryomorphaceae</taxon>
        <taxon>Acidiluteibacter</taxon>
    </lineage>
</organism>
<protein>
    <submittedName>
        <fullName evidence="1">Nucleoid-associated protein</fullName>
    </submittedName>
</protein>
<keyword evidence="2" id="KW-1185">Reference proteome</keyword>
<dbReference type="InterPro" id="IPR007358">
    <property type="entry name" value="Nucleoid_associated_NdpA"/>
</dbReference>
<dbReference type="RefSeq" id="WP_160632309.1">
    <property type="nucleotide sequence ID" value="NZ_WWNE01000005.1"/>
</dbReference>